<reference evidence="2" key="1">
    <citation type="journal article" date="2021" name="PeerJ">
        <title>Extensive microbial diversity within the chicken gut microbiome revealed by metagenomics and culture.</title>
        <authorList>
            <person name="Gilroy R."/>
            <person name="Ravi A."/>
            <person name="Getino M."/>
            <person name="Pursley I."/>
            <person name="Horton D.L."/>
            <person name="Alikhan N.F."/>
            <person name="Baker D."/>
            <person name="Gharbi K."/>
            <person name="Hall N."/>
            <person name="Watson M."/>
            <person name="Adriaenssens E.M."/>
            <person name="Foster-Nyarko E."/>
            <person name="Jarju S."/>
            <person name="Secka A."/>
            <person name="Antonio M."/>
            <person name="Oren A."/>
            <person name="Chaudhuri R.R."/>
            <person name="La Ragione R."/>
            <person name="Hildebrand F."/>
            <person name="Pallen M.J."/>
        </authorList>
    </citation>
    <scope>NUCLEOTIDE SEQUENCE</scope>
    <source>
        <strain evidence="2">ChiSxjej6B18-287</strain>
    </source>
</reference>
<feature type="compositionally biased region" description="Basic and acidic residues" evidence="1">
    <location>
        <begin position="22"/>
        <end position="41"/>
    </location>
</feature>
<organism evidence="2 3">
    <name type="scientific">Candidatus Blautia merdigallinarum</name>
    <dbReference type="NCBI Taxonomy" id="2838495"/>
    <lineage>
        <taxon>Bacteria</taxon>
        <taxon>Bacillati</taxon>
        <taxon>Bacillota</taxon>
        <taxon>Clostridia</taxon>
        <taxon>Lachnospirales</taxon>
        <taxon>Lachnospiraceae</taxon>
        <taxon>Blautia</taxon>
    </lineage>
</organism>
<proteinExistence type="predicted"/>
<evidence type="ECO:0000313" key="3">
    <source>
        <dbReference type="Proteomes" id="UP000823893"/>
    </source>
</evidence>
<feature type="region of interest" description="Disordered" evidence="1">
    <location>
        <begin position="14"/>
        <end position="48"/>
    </location>
</feature>
<dbReference type="EMBL" id="DWWV01000172">
    <property type="protein sequence ID" value="HJC11605.1"/>
    <property type="molecule type" value="Genomic_DNA"/>
</dbReference>
<gene>
    <name evidence="2" type="ORF">H9935_12545</name>
</gene>
<accession>A0A9D2N630</accession>
<name>A0A9D2N630_9FIRM</name>
<evidence type="ECO:0000256" key="1">
    <source>
        <dbReference type="SAM" id="MobiDB-lite"/>
    </source>
</evidence>
<evidence type="ECO:0000313" key="2">
    <source>
        <dbReference type="EMBL" id="HJC11605.1"/>
    </source>
</evidence>
<dbReference type="AlphaFoldDB" id="A0A9D2N630"/>
<reference evidence="2" key="2">
    <citation type="submission" date="2021-04" db="EMBL/GenBank/DDBJ databases">
        <authorList>
            <person name="Gilroy R."/>
        </authorList>
    </citation>
    <scope>NUCLEOTIDE SEQUENCE</scope>
    <source>
        <strain evidence="2">ChiSxjej6B18-287</strain>
    </source>
</reference>
<dbReference type="Proteomes" id="UP000823893">
    <property type="component" value="Unassembled WGS sequence"/>
</dbReference>
<comment type="caution">
    <text evidence="2">The sequence shown here is derived from an EMBL/GenBank/DDBJ whole genome shotgun (WGS) entry which is preliminary data.</text>
</comment>
<protein>
    <submittedName>
        <fullName evidence="2">Uncharacterized protein</fullName>
    </submittedName>
</protein>
<sequence>MKIEEGCRLRVPEVNPESEEIEAIREGRKDRAENGTVSHEEIDWENQN</sequence>